<feature type="region of interest" description="Disordered" evidence="1">
    <location>
        <begin position="27"/>
        <end position="52"/>
    </location>
</feature>
<keyword evidence="4" id="KW-1185">Reference proteome</keyword>
<dbReference type="OrthoDB" id="9115174at2"/>
<organism evidence="3 4">
    <name type="scientific">Paraburkholderia aromaticivorans</name>
    <dbReference type="NCBI Taxonomy" id="2026199"/>
    <lineage>
        <taxon>Bacteria</taxon>
        <taxon>Pseudomonadati</taxon>
        <taxon>Pseudomonadota</taxon>
        <taxon>Betaproteobacteria</taxon>
        <taxon>Burkholderiales</taxon>
        <taxon>Burkholderiaceae</taxon>
        <taxon>Paraburkholderia</taxon>
    </lineage>
</organism>
<evidence type="ECO:0000256" key="2">
    <source>
        <dbReference type="SAM" id="SignalP"/>
    </source>
</evidence>
<sequence length="83" mass="8335">MKVSMIALTLAACVAGSVAHAAVLPAPAADANSSQSAPVGQPQWSANAAGVAPKTRAQVRHELVQAENDGQLANLNRSLYSGG</sequence>
<dbReference type="EMBL" id="CP022990">
    <property type="protein sequence ID" value="ASW01347.1"/>
    <property type="molecule type" value="Genomic_DNA"/>
</dbReference>
<protein>
    <recommendedName>
        <fullName evidence="5">DUF4148 domain-containing protein</fullName>
    </recommendedName>
</protein>
<dbReference type="KEGG" id="parb:CJU94_24500"/>
<evidence type="ECO:0000256" key="1">
    <source>
        <dbReference type="SAM" id="MobiDB-lite"/>
    </source>
</evidence>
<evidence type="ECO:0000313" key="3">
    <source>
        <dbReference type="EMBL" id="ASW01347.1"/>
    </source>
</evidence>
<reference evidence="3 4" key="1">
    <citation type="submission" date="2017-08" db="EMBL/GenBank/DDBJ databases">
        <title>Identification and genetic characteristics of simultaneous BTEX- and naphthalene-degrading Paraburkholderia sp. BN5 isolated from petroleum-contaminated soil.</title>
        <authorList>
            <person name="Lee Y."/>
            <person name="Jeon C.O."/>
        </authorList>
    </citation>
    <scope>NUCLEOTIDE SEQUENCE [LARGE SCALE GENOMIC DNA]</scope>
    <source>
        <strain evidence="3 4">BN5</strain>
    </source>
</reference>
<accession>A0A248VQQ3</accession>
<proteinExistence type="predicted"/>
<keyword evidence="2" id="KW-0732">Signal</keyword>
<feature type="chain" id="PRO_5013077698" description="DUF4148 domain-containing protein" evidence="2">
    <location>
        <begin position="22"/>
        <end position="83"/>
    </location>
</feature>
<gene>
    <name evidence="3" type="ORF">CJU94_24500</name>
</gene>
<evidence type="ECO:0008006" key="5">
    <source>
        <dbReference type="Google" id="ProtNLM"/>
    </source>
</evidence>
<dbReference type="Pfam" id="PF13663">
    <property type="entry name" value="DUF4148"/>
    <property type="match status" value="1"/>
</dbReference>
<feature type="signal peptide" evidence="2">
    <location>
        <begin position="1"/>
        <end position="21"/>
    </location>
</feature>
<evidence type="ECO:0000313" key="4">
    <source>
        <dbReference type="Proteomes" id="UP000215158"/>
    </source>
</evidence>
<dbReference type="RefSeq" id="WP_095421250.1">
    <property type="nucleotide sequence ID" value="NZ_CP022990.1"/>
</dbReference>
<dbReference type="InterPro" id="IPR025421">
    <property type="entry name" value="DUF4148"/>
</dbReference>
<dbReference type="AlphaFoldDB" id="A0A248VQQ3"/>
<name>A0A248VQQ3_9BURK</name>
<feature type="compositionally biased region" description="Polar residues" evidence="1">
    <location>
        <begin position="32"/>
        <end position="46"/>
    </location>
</feature>
<dbReference type="Proteomes" id="UP000215158">
    <property type="component" value="Chromosome 2"/>
</dbReference>